<name>A0A9P9X2N0_9PEZI</name>
<proteinExistence type="predicted"/>
<reference evidence="1" key="1">
    <citation type="submission" date="2019-01" db="EMBL/GenBank/DDBJ databases">
        <title>Colletotrichum abscissum LGMF1257.</title>
        <authorList>
            <person name="Baroncelli R."/>
        </authorList>
    </citation>
    <scope>NUCLEOTIDE SEQUENCE</scope>
    <source>
        <strain evidence="1">Ca142</strain>
    </source>
</reference>
<protein>
    <submittedName>
        <fullName evidence="1">Uncharacterized protein</fullName>
    </submittedName>
</protein>
<evidence type="ECO:0000313" key="1">
    <source>
        <dbReference type="EMBL" id="KAI3532739.1"/>
    </source>
</evidence>
<accession>A0A9P9X2N0</accession>
<organism evidence="1 2">
    <name type="scientific">Colletotrichum abscissum</name>
    <dbReference type="NCBI Taxonomy" id="1671311"/>
    <lineage>
        <taxon>Eukaryota</taxon>
        <taxon>Fungi</taxon>
        <taxon>Dikarya</taxon>
        <taxon>Ascomycota</taxon>
        <taxon>Pezizomycotina</taxon>
        <taxon>Sordariomycetes</taxon>
        <taxon>Hypocreomycetidae</taxon>
        <taxon>Glomerellales</taxon>
        <taxon>Glomerellaceae</taxon>
        <taxon>Colletotrichum</taxon>
        <taxon>Colletotrichum acutatum species complex</taxon>
    </lineage>
</organism>
<sequence>MLLMTSSSRELKPDPLKLSILETGDLCQRSRQAAKPLPSCKLHIHSVANGAGREISLQIQTYGVDGADCGFSQLLFGPEPDTSPAKIFLYSSRPPQAEETGLLSISPPHFPTNQYPPSFTGHTPAAGSYFHQPRYGYPYRLAHILTGNPCGGLHPPEAC</sequence>
<evidence type="ECO:0000313" key="2">
    <source>
        <dbReference type="Proteomes" id="UP001056436"/>
    </source>
</evidence>
<dbReference type="Proteomes" id="UP001056436">
    <property type="component" value="Unassembled WGS sequence"/>
</dbReference>
<keyword evidence="2" id="KW-1185">Reference proteome</keyword>
<dbReference type="EMBL" id="SDAQ01000165">
    <property type="protein sequence ID" value="KAI3532739.1"/>
    <property type="molecule type" value="Genomic_DNA"/>
</dbReference>
<dbReference type="AlphaFoldDB" id="A0A9P9X2N0"/>
<comment type="caution">
    <text evidence="1">The sequence shown here is derived from an EMBL/GenBank/DDBJ whole genome shotgun (WGS) entry which is preliminary data.</text>
</comment>
<gene>
    <name evidence="1" type="ORF">CABS02_13773</name>
</gene>